<evidence type="ECO:0000256" key="1">
    <source>
        <dbReference type="ARBA" id="ARBA00022679"/>
    </source>
</evidence>
<dbReference type="PROSITE" id="PS51186">
    <property type="entry name" value="GNAT"/>
    <property type="match status" value="1"/>
</dbReference>
<dbReference type="Pfam" id="PF00583">
    <property type="entry name" value="Acetyltransf_1"/>
    <property type="match status" value="1"/>
</dbReference>
<keyword evidence="1 4" id="KW-0808">Transferase</keyword>
<evidence type="ECO:0000313" key="5">
    <source>
        <dbReference type="Proteomes" id="UP000538666"/>
    </source>
</evidence>
<name>A0A841K8A7_9BACT</name>
<keyword evidence="2" id="KW-0012">Acyltransferase</keyword>
<evidence type="ECO:0000259" key="3">
    <source>
        <dbReference type="PROSITE" id="PS51186"/>
    </source>
</evidence>
<feature type="domain" description="N-acetyltransferase" evidence="3">
    <location>
        <begin position="8"/>
        <end position="167"/>
    </location>
</feature>
<dbReference type="SUPFAM" id="SSF55729">
    <property type="entry name" value="Acyl-CoA N-acyltransferases (Nat)"/>
    <property type="match status" value="1"/>
</dbReference>
<evidence type="ECO:0000256" key="2">
    <source>
        <dbReference type="ARBA" id="ARBA00023315"/>
    </source>
</evidence>
<accession>A0A841K8A7</accession>
<dbReference type="RefSeq" id="WP_050061447.1">
    <property type="nucleotide sequence ID" value="NZ_JACHEK010000014.1"/>
</dbReference>
<comment type="caution">
    <text evidence="4">The sequence shown here is derived from an EMBL/GenBank/DDBJ whole genome shotgun (WGS) entry which is preliminary data.</text>
</comment>
<protein>
    <submittedName>
        <fullName evidence="4">GNAT superfamily N-acetyltransferase</fullName>
    </submittedName>
</protein>
<dbReference type="InterPro" id="IPR000182">
    <property type="entry name" value="GNAT_dom"/>
</dbReference>
<dbReference type="PANTHER" id="PTHR43877">
    <property type="entry name" value="AMINOALKYLPHOSPHONATE N-ACETYLTRANSFERASE-RELATED-RELATED"/>
    <property type="match status" value="1"/>
</dbReference>
<keyword evidence="5" id="KW-1185">Reference proteome</keyword>
<reference evidence="4 5" key="1">
    <citation type="submission" date="2020-08" db="EMBL/GenBank/DDBJ databases">
        <title>Genomic Encyclopedia of Type Strains, Phase IV (KMG-IV): sequencing the most valuable type-strain genomes for metagenomic binning, comparative biology and taxonomic classification.</title>
        <authorList>
            <person name="Goeker M."/>
        </authorList>
    </citation>
    <scope>NUCLEOTIDE SEQUENCE [LARGE SCALE GENOMIC DNA]</scope>
    <source>
        <strain evidence="4 5">DSM 103733</strain>
    </source>
</reference>
<dbReference type="GO" id="GO:0016747">
    <property type="term" value="F:acyltransferase activity, transferring groups other than amino-acyl groups"/>
    <property type="evidence" value="ECO:0007669"/>
    <property type="project" value="InterPro"/>
</dbReference>
<dbReference type="InterPro" id="IPR016181">
    <property type="entry name" value="Acyl_CoA_acyltransferase"/>
</dbReference>
<evidence type="ECO:0000313" key="4">
    <source>
        <dbReference type="EMBL" id="MBB6147351.1"/>
    </source>
</evidence>
<dbReference type="Proteomes" id="UP000538666">
    <property type="component" value="Unassembled WGS sequence"/>
</dbReference>
<sequence>MTLVAEGLSIRRGSAHDVDICSSIFHQAFSMVNSQHGFPSEVPTLEDGKHLLHLLFLDQNFQFLVAEMDGRVIGSVFLDERTEIIGIGPISVGPDAQFGGIGRMLMIAALDKARQRSSMGIRLMQASFNVQSLSLYAKLGFAVQEPMAVMAGLPIEPRAIIPDRRVRVAVPADLAAANNICRKVYGFDRSIELKAAIERKDALVVEHKDRIAGYASGFGYLAHAVCESALEMQALLSHADRIDGTGIFIPTRNRELFHWCLENGMRVIIPYTHMTIGSYIPPNGAYIPSVHF</sequence>
<dbReference type="EMBL" id="JACHEK010000014">
    <property type="protein sequence ID" value="MBB6147351.1"/>
    <property type="molecule type" value="Genomic_DNA"/>
</dbReference>
<dbReference type="CDD" id="cd04301">
    <property type="entry name" value="NAT_SF"/>
    <property type="match status" value="1"/>
</dbReference>
<organism evidence="4 5">
    <name type="scientific">Silvibacterium bohemicum</name>
    <dbReference type="NCBI Taxonomy" id="1577686"/>
    <lineage>
        <taxon>Bacteria</taxon>
        <taxon>Pseudomonadati</taxon>
        <taxon>Acidobacteriota</taxon>
        <taxon>Terriglobia</taxon>
        <taxon>Terriglobales</taxon>
        <taxon>Acidobacteriaceae</taxon>
        <taxon>Silvibacterium</taxon>
    </lineage>
</organism>
<proteinExistence type="predicted"/>
<dbReference type="InterPro" id="IPR050832">
    <property type="entry name" value="Bact_Acetyltransf"/>
</dbReference>
<dbReference type="Gene3D" id="3.40.630.30">
    <property type="match status" value="1"/>
</dbReference>
<dbReference type="OrthoDB" id="510731at2"/>
<dbReference type="AlphaFoldDB" id="A0A841K8A7"/>
<gene>
    <name evidence="4" type="ORF">HNQ77_005347</name>
</gene>